<sequence length="229" mass="24086">MSAIAIIGGHGKVALHLARVLVNRGHQVTGFVRNPDHITDVEETGASARVADVETLVIWQLADLLQGFDAIVWSAGAGGGNPERTFAVDRDAAIRTIDAAVRTGLRRFVMVSYQGAGPDHGIDPEDSFYAYAEAKAAADEYLRRQDLDWTILAPGGLTDEPSTGEISITAERGRVSRENVALVAADVLHAPETAGLTLPFTDGDVAIAEALRAAIGGEEPPVTAPTPVS</sequence>
<protein>
    <submittedName>
        <fullName evidence="2">SDR family oxidoreductase</fullName>
    </submittedName>
</protein>
<dbReference type="AlphaFoldDB" id="A0A3L7A5U0"/>
<comment type="caution">
    <text evidence="2">The sequence shown here is derived from an EMBL/GenBank/DDBJ whole genome shotgun (WGS) entry which is preliminary data.</text>
</comment>
<dbReference type="OrthoDB" id="4248066at2"/>
<evidence type="ECO:0000313" key="2">
    <source>
        <dbReference type="EMBL" id="RLP75679.1"/>
    </source>
</evidence>
<feature type="domain" description="NAD(P)-binding" evidence="1">
    <location>
        <begin position="8"/>
        <end position="191"/>
    </location>
</feature>
<dbReference type="InterPro" id="IPR016040">
    <property type="entry name" value="NAD(P)-bd_dom"/>
</dbReference>
<organism evidence="2 3">
    <name type="scientific">Mycetocola tolaasinivorans</name>
    <dbReference type="NCBI Taxonomy" id="76635"/>
    <lineage>
        <taxon>Bacteria</taxon>
        <taxon>Bacillati</taxon>
        <taxon>Actinomycetota</taxon>
        <taxon>Actinomycetes</taxon>
        <taxon>Micrococcales</taxon>
        <taxon>Microbacteriaceae</taxon>
        <taxon>Mycetocola</taxon>
    </lineage>
</organism>
<reference evidence="2 3" key="1">
    <citation type="submission" date="2018-10" db="EMBL/GenBank/DDBJ databases">
        <authorList>
            <person name="Li J."/>
        </authorList>
    </citation>
    <scope>NUCLEOTIDE SEQUENCE [LARGE SCALE GENOMIC DNA]</scope>
    <source>
        <strain evidence="2 3">IF 016277</strain>
    </source>
</reference>
<dbReference type="Proteomes" id="UP000272503">
    <property type="component" value="Unassembled WGS sequence"/>
</dbReference>
<proteinExistence type="predicted"/>
<dbReference type="Gene3D" id="3.40.50.720">
    <property type="entry name" value="NAD(P)-binding Rossmann-like Domain"/>
    <property type="match status" value="1"/>
</dbReference>
<keyword evidence="3" id="KW-1185">Reference proteome</keyword>
<dbReference type="RefSeq" id="WP_121648654.1">
    <property type="nucleotide sequence ID" value="NZ_RCUX01000006.1"/>
</dbReference>
<gene>
    <name evidence="2" type="ORF">D9V32_09420</name>
</gene>
<dbReference type="EMBL" id="RCUX01000006">
    <property type="protein sequence ID" value="RLP75679.1"/>
    <property type="molecule type" value="Genomic_DNA"/>
</dbReference>
<accession>A0A3L7A5U0</accession>
<evidence type="ECO:0000259" key="1">
    <source>
        <dbReference type="Pfam" id="PF13460"/>
    </source>
</evidence>
<dbReference type="PANTHER" id="PTHR15020">
    <property type="entry name" value="FLAVIN REDUCTASE-RELATED"/>
    <property type="match status" value="1"/>
</dbReference>
<dbReference type="SUPFAM" id="SSF51735">
    <property type="entry name" value="NAD(P)-binding Rossmann-fold domains"/>
    <property type="match status" value="1"/>
</dbReference>
<evidence type="ECO:0000313" key="3">
    <source>
        <dbReference type="Proteomes" id="UP000272503"/>
    </source>
</evidence>
<dbReference type="InterPro" id="IPR036291">
    <property type="entry name" value="NAD(P)-bd_dom_sf"/>
</dbReference>
<dbReference type="CDD" id="cd05243">
    <property type="entry name" value="SDR_a5"/>
    <property type="match status" value="1"/>
</dbReference>
<dbReference type="PANTHER" id="PTHR15020:SF50">
    <property type="entry name" value="UPF0659 PROTEIN YMR090W"/>
    <property type="match status" value="1"/>
</dbReference>
<dbReference type="Pfam" id="PF13460">
    <property type="entry name" value="NAD_binding_10"/>
    <property type="match status" value="1"/>
</dbReference>
<name>A0A3L7A5U0_9MICO</name>